<comment type="caution">
    <text evidence="2">The sequence shown here is derived from an EMBL/GenBank/DDBJ whole genome shotgun (WGS) entry which is preliminary data.</text>
</comment>
<dbReference type="NCBIfam" id="NF033573">
    <property type="entry name" value="transpos_IS200"/>
    <property type="match status" value="1"/>
</dbReference>
<reference evidence="2" key="1">
    <citation type="submission" date="2019-03" db="EMBL/GenBank/DDBJ databases">
        <title>Single cell metagenomics reveals metabolic interactions within the superorganism composed of flagellate Streblomastix strix and complex community of Bacteroidetes bacteria on its surface.</title>
        <authorList>
            <person name="Treitli S.C."/>
            <person name="Kolisko M."/>
            <person name="Husnik F."/>
            <person name="Keeling P."/>
            <person name="Hampl V."/>
        </authorList>
    </citation>
    <scope>NUCLEOTIDE SEQUENCE</scope>
    <source>
        <strain evidence="2">STM</strain>
    </source>
</reference>
<sequence length="145" mass="16880">MTIFAFQKQFKDDMDSWVSIGIEMARRFLCSKCGYTHYCKGHEKPYSAIHPMQARGITHGGYFVPYYHIVWCPKYRFRILTGVVKDLVEEDIRMLCEWKGCEVEEMNVQSDHIHLLVSIPPKVSISELMGILKGKLAIKLFKSYP</sequence>
<dbReference type="EMBL" id="SNRY01004091">
    <property type="protein sequence ID" value="KAA6318759.1"/>
    <property type="molecule type" value="Genomic_DNA"/>
</dbReference>
<organism evidence="2">
    <name type="scientific">termite gut metagenome</name>
    <dbReference type="NCBI Taxonomy" id="433724"/>
    <lineage>
        <taxon>unclassified sequences</taxon>
        <taxon>metagenomes</taxon>
        <taxon>organismal metagenomes</taxon>
    </lineage>
</organism>
<accession>A0A5J4QCA0</accession>
<dbReference type="GO" id="GO:0003677">
    <property type="term" value="F:DNA binding"/>
    <property type="evidence" value="ECO:0007669"/>
    <property type="project" value="InterPro"/>
</dbReference>
<proteinExistence type="predicted"/>
<dbReference type="SMART" id="SM01321">
    <property type="entry name" value="Y1_Tnp"/>
    <property type="match status" value="1"/>
</dbReference>
<dbReference type="PANTHER" id="PTHR33360:SF2">
    <property type="entry name" value="TRANSPOSASE FOR INSERTION SEQUENCE ELEMENT IS200"/>
    <property type="match status" value="1"/>
</dbReference>
<name>A0A5J4QCA0_9ZZZZ</name>
<dbReference type="GO" id="GO:0004803">
    <property type="term" value="F:transposase activity"/>
    <property type="evidence" value="ECO:0007669"/>
    <property type="project" value="InterPro"/>
</dbReference>
<dbReference type="PANTHER" id="PTHR33360">
    <property type="entry name" value="TRANSPOSASE FOR INSERTION SEQUENCE ELEMENT IS200"/>
    <property type="match status" value="1"/>
</dbReference>
<dbReference type="GO" id="GO:0006313">
    <property type="term" value="P:DNA transposition"/>
    <property type="evidence" value="ECO:0007669"/>
    <property type="project" value="InterPro"/>
</dbReference>
<dbReference type="Gene3D" id="3.30.70.1290">
    <property type="entry name" value="Transposase IS200-like"/>
    <property type="match status" value="1"/>
</dbReference>
<evidence type="ECO:0000313" key="2">
    <source>
        <dbReference type="EMBL" id="KAA6318759.1"/>
    </source>
</evidence>
<dbReference type="Pfam" id="PF01797">
    <property type="entry name" value="Y1_Tnp"/>
    <property type="match status" value="1"/>
</dbReference>
<feature type="domain" description="Transposase IS200-like" evidence="1">
    <location>
        <begin position="62"/>
        <end position="145"/>
    </location>
</feature>
<dbReference type="AlphaFoldDB" id="A0A5J4QCA0"/>
<gene>
    <name evidence="2" type="ORF">EZS27_031275</name>
</gene>
<dbReference type="InterPro" id="IPR036515">
    <property type="entry name" value="Transposase_17_sf"/>
</dbReference>
<dbReference type="SUPFAM" id="SSF143422">
    <property type="entry name" value="Transposase IS200-like"/>
    <property type="match status" value="1"/>
</dbReference>
<evidence type="ECO:0000259" key="1">
    <source>
        <dbReference type="SMART" id="SM01321"/>
    </source>
</evidence>
<feature type="non-terminal residue" evidence="2">
    <location>
        <position position="145"/>
    </location>
</feature>
<dbReference type="InterPro" id="IPR002686">
    <property type="entry name" value="Transposase_17"/>
</dbReference>
<protein>
    <recommendedName>
        <fullName evidence="1">Transposase IS200-like domain-containing protein</fullName>
    </recommendedName>
</protein>